<dbReference type="AlphaFoldDB" id="A0A9P4TJC0"/>
<evidence type="ECO:0000313" key="2">
    <source>
        <dbReference type="EMBL" id="KAF3005981.1"/>
    </source>
</evidence>
<feature type="compositionally biased region" description="Basic and acidic residues" evidence="1">
    <location>
        <begin position="59"/>
        <end position="97"/>
    </location>
</feature>
<organism evidence="2 3">
    <name type="scientific">Curvularia kusanoi</name>
    <name type="common">Cochliobolus kusanoi</name>
    <dbReference type="NCBI Taxonomy" id="90978"/>
    <lineage>
        <taxon>Eukaryota</taxon>
        <taxon>Fungi</taxon>
        <taxon>Dikarya</taxon>
        <taxon>Ascomycota</taxon>
        <taxon>Pezizomycotina</taxon>
        <taxon>Dothideomycetes</taxon>
        <taxon>Pleosporomycetidae</taxon>
        <taxon>Pleosporales</taxon>
        <taxon>Pleosporineae</taxon>
        <taxon>Pleosporaceae</taxon>
        <taxon>Curvularia</taxon>
    </lineage>
</organism>
<dbReference type="Proteomes" id="UP000801428">
    <property type="component" value="Unassembled WGS sequence"/>
</dbReference>
<accession>A0A9P4TJC0</accession>
<evidence type="ECO:0000313" key="3">
    <source>
        <dbReference type="Proteomes" id="UP000801428"/>
    </source>
</evidence>
<gene>
    <name evidence="2" type="ORF">E8E13_010394</name>
</gene>
<proteinExistence type="predicted"/>
<name>A0A9P4TJC0_CURKU</name>
<feature type="region of interest" description="Disordered" evidence="1">
    <location>
        <begin position="1"/>
        <end position="116"/>
    </location>
</feature>
<reference evidence="2" key="1">
    <citation type="submission" date="2019-04" db="EMBL/GenBank/DDBJ databases">
        <title>Sequencing of skin fungus with MAO and IRED activity.</title>
        <authorList>
            <person name="Marsaioli A.J."/>
            <person name="Bonatto J.M.C."/>
            <person name="Reis Junior O."/>
        </authorList>
    </citation>
    <scope>NUCLEOTIDE SEQUENCE</scope>
    <source>
        <strain evidence="2">30M1</strain>
    </source>
</reference>
<sequence>MTRDTANNPVSIPQPLPAQPSAWQTARQPAQESAQQLADRPAPSLRAYAQHLSTVSHTETLHPKSPDHPFHARRRLDDQPEGVIRKTGDSMEKKEAMGKTGYNEDGMDEGKVTDKA</sequence>
<dbReference type="EMBL" id="SWKU01000006">
    <property type="protein sequence ID" value="KAF3005981.1"/>
    <property type="molecule type" value="Genomic_DNA"/>
</dbReference>
<feature type="compositionally biased region" description="Polar residues" evidence="1">
    <location>
        <begin position="21"/>
        <end position="36"/>
    </location>
</feature>
<protein>
    <submittedName>
        <fullName evidence="2">Uncharacterized protein</fullName>
    </submittedName>
</protein>
<keyword evidence="3" id="KW-1185">Reference proteome</keyword>
<feature type="compositionally biased region" description="Polar residues" evidence="1">
    <location>
        <begin position="1"/>
        <end position="11"/>
    </location>
</feature>
<evidence type="ECO:0000256" key="1">
    <source>
        <dbReference type="SAM" id="MobiDB-lite"/>
    </source>
</evidence>
<comment type="caution">
    <text evidence="2">The sequence shown here is derived from an EMBL/GenBank/DDBJ whole genome shotgun (WGS) entry which is preliminary data.</text>
</comment>